<reference evidence="3 4" key="1">
    <citation type="submission" date="2015-04" db="EMBL/GenBank/DDBJ databases">
        <title>Draft Genome Sequence of the Novel Agar-Digesting Marine Bacterium Q1.</title>
        <authorList>
            <person name="Li Y."/>
            <person name="Li D."/>
            <person name="Chen G."/>
            <person name="Du Z."/>
        </authorList>
    </citation>
    <scope>NUCLEOTIDE SEQUENCE [LARGE SCALE GENOMIC DNA]</scope>
    <source>
        <strain evidence="3 4">Q1</strain>
    </source>
</reference>
<dbReference type="SUPFAM" id="SSF51604">
    <property type="entry name" value="Enolase C-terminal domain-like"/>
    <property type="match status" value="1"/>
</dbReference>
<keyword evidence="4" id="KW-1185">Reference proteome</keyword>
<proteinExistence type="predicted"/>
<dbReference type="STRING" id="1513271.XM47_01560"/>
<evidence type="ECO:0000259" key="2">
    <source>
        <dbReference type="SMART" id="SM00922"/>
    </source>
</evidence>
<dbReference type="InterPro" id="IPR034593">
    <property type="entry name" value="DgoD-like"/>
</dbReference>
<dbReference type="SFLD" id="SFLDS00001">
    <property type="entry name" value="Enolase"/>
    <property type="match status" value="1"/>
</dbReference>
<dbReference type="PATRIC" id="fig|1513271.3.peg.330"/>
<dbReference type="AlphaFoldDB" id="A0A0J8H021"/>
<evidence type="ECO:0000313" key="3">
    <source>
        <dbReference type="EMBL" id="KMT66829.1"/>
    </source>
</evidence>
<dbReference type="CDD" id="cd03316">
    <property type="entry name" value="MR_like"/>
    <property type="match status" value="1"/>
</dbReference>
<dbReference type="SMART" id="SM00922">
    <property type="entry name" value="MR_MLE"/>
    <property type="match status" value="1"/>
</dbReference>
<keyword evidence="1" id="KW-0456">Lyase</keyword>
<dbReference type="InterPro" id="IPR013341">
    <property type="entry name" value="Mandelate_racemase_N_dom"/>
</dbReference>
<dbReference type="PANTHER" id="PTHR48080:SF2">
    <property type="entry name" value="D-GALACTONATE DEHYDRATASE"/>
    <property type="match status" value="1"/>
</dbReference>
<comment type="caution">
    <text evidence="3">The sequence shown here is derived from an EMBL/GenBank/DDBJ whole genome shotgun (WGS) entry which is preliminary data.</text>
</comment>
<feature type="domain" description="Mandelate racemase/muconate lactonizing enzyme C-terminal" evidence="2">
    <location>
        <begin position="129"/>
        <end position="238"/>
    </location>
</feature>
<dbReference type="InterPro" id="IPR036849">
    <property type="entry name" value="Enolase-like_C_sf"/>
</dbReference>
<dbReference type="PROSITE" id="PS00908">
    <property type="entry name" value="MR_MLE_1"/>
    <property type="match status" value="1"/>
</dbReference>
<gene>
    <name evidence="3" type="ORF">XM47_01560</name>
</gene>
<dbReference type="SUPFAM" id="SSF54826">
    <property type="entry name" value="Enolase N-terminal domain-like"/>
    <property type="match status" value="1"/>
</dbReference>
<dbReference type="GO" id="GO:0009063">
    <property type="term" value="P:amino acid catabolic process"/>
    <property type="evidence" value="ECO:0007669"/>
    <property type="project" value="InterPro"/>
</dbReference>
<dbReference type="EMBL" id="LAZL01000002">
    <property type="protein sequence ID" value="KMT66829.1"/>
    <property type="molecule type" value="Genomic_DNA"/>
</dbReference>
<accession>A0A0J8H021</accession>
<dbReference type="PANTHER" id="PTHR48080">
    <property type="entry name" value="D-GALACTONATE DEHYDRATASE-RELATED"/>
    <property type="match status" value="1"/>
</dbReference>
<name>A0A0J8H021_9ALTE</name>
<dbReference type="RefSeq" id="WP_048688604.1">
    <property type="nucleotide sequence ID" value="NZ_KQ130482.1"/>
</dbReference>
<protein>
    <submittedName>
        <fullName evidence="3">Galactonate dehydratase</fullName>
    </submittedName>
</protein>
<dbReference type="Gene3D" id="3.30.390.10">
    <property type="entry name" value="Enolase-like, N-terminal domain"/>
    <property type="match status" value="1"/>
</dbReference>
<sequence>MKITNIKAYGFWAGFRNVCLVKVETDKGVYGWGESGLSGREQAVIGAIEHFKQFLIGQDPSNIGAIWQEMYRSQYFEGGRVLAAAISAIDIALHDLVAKSLKIPVYKLLGGKQRQTIPLFSTSVVPLGPELVEDVVKLKQQGWRVIRATTGQHGNPNHSELFDCRKSIAQAAKWLTEARAALGPEVTLGIDYHHRLTIPETISFIQRMPVGTIDFLEEPIRAESPEAYQSLKQRCPVPLAIGEEFTSKWDFAPFVETGITDYGRIDICNAGGFTEAMKIAAMCELHYIDMMPHNPLSPICAAASIHFCAAISNLAWLELPPYDGDMSDYDKFFINRPEVKNNAFEVSETIGLGIDVNESLIENLEFKFWEPPRLHKVDGSYNNW</sequence>
<evidence type="ECO:0000256" key="1">
    <source>
        <dbReference type="ARBA" id="ARBA00023239"/>
    </source>
</evidence>
<dbReference type="SFLD" id="SFLDG00179">
    <property type="entry name" value="mandelate_racemase"/>
    <property type="match status" value="1"/>
</dbReference>
<dbReference type="Proteomes" id="UP000037600">
    <property type="component" value="Unassembled WGS sequence"/>
</dbReference>
<dbReference type="OrthoDB" id="103536at2"/>
<dbReference type="InterPro" id="IPR018110">
    <property type="entry name" value="Mandel_Rmase/mucon_lact_enz_CS"/>
</dbReference>
<evidence type="ECO:0000313" key="4">
    <source>
        <dbReference type="Proteomes" id="UP000037600"/>
    </source>
</evidence>
<dbReference type="GO" id="GO:0016829">
    <property type="term" value="F:lyase activity"/>
    <property type="evidence" value="ECO:0007669"/>
    <property type="project" value="UniProtKB-KW"/>
</dbReference>
<dbReference type="Pfam" id="PF13378">
    <property type="entry name" value="MR_MLE_C"/>
    <property type="match status" value="1"/>
</dbReference>
<dbReference type="Pfam" id="PF02746">
    <property type="entry name" value="MR_MLE_N"/>
    <property type="match status" value="1"/>
</dbReference>
<organism evidence="3 4">
    <name type="scientific">Catenovulum maritimum</name>
    <dbReference type="NCBI Taxonomy" id="1513271"/>
    <lineage>
        <taxon>Bacteria</taxon>
        <taxon>Pseudomonadati</taxon>
        <taxon>Pseudomonadota</taxon>
        <taxon>Gammaproteobacteria</taxon>
        <taxon>Alteromonadales</taxon>
        <taxon>Alteromonadaceae</taxon>
        <taxon>Catenovulum</taxon>
    </lineage>
</organism>
<dbReference type="InterPro" id="IPR013342">
    <property type="entry name" value="Mandelate_racemase_C"/>
</dbReference>
<dbReference type="Gene3D" id="3.20.20.120">
    <property type="entry name" value="Enolase-like C-terminal domain"/>
    <property type="match status" value="1"/>
</dbReference>
<dbReference type="InterPro" id="IPR029065">
    <property type="entry name" value="Enolase_C-like"/>
</dbReference>
<dbReference type="InterPro" id="IPR029017">
    <property type="entry name" value="Enolase-like_N"/>
</dbReference>